<dbReference type="EMBL" id="ASHM01054475">
    <property type="protein sequence ID" value="PNX87681.1"/>
    <property type="molecule type" value="Genomic_DNA"/>
</dbReference>
<evidence type="ECO:0000313" key="1">
    <source>
        <dbReference type="EMBL" id="PNX87681.1"/>
    </source>
</evidence>
<evidence type="ECO:0000313" key="2">
    <source>
        <dbReference type="Proteomes" id="UP000236291"/>
    </source>
</evidence>
<protein>
    <submittedName>
        <fullName evidence="1">Uncharacterized protein</fullName>
    </submittedName>
</protein>
<sequence>MGSDQNPYLGIRGFAISPLLVWTRTLNWLNKLTNPSMTGGLGAHSP</sequence>
<organism evidence="1 2">
    <name type="scientific">Trifolium pratense</name>
    <name type="common">Red clover</name>
    <dbReference type="NCBI Taxonomy" id="57577"/>
    <lineage>
        <taxon>Eukaryota</taxon>
        <taxon>Viridiplantae</taxon>
        <taxon>Streptophyta</taxon>
        <taxon>Embryophyta</taxon>
        <taxon>Tracheophyta</taxon>
        <taxon>Spermatophyta</taxon>
        <taxon>Magnoliopsida</taxon>
        <taxon>eudicotyledons</taxon>
        <taxon>Gunneridae</taxon>
        <taxon>Pentapetalae</taxon>
        <taxon>rosids</taxon>
        <taxon>fabids</taxon>
        <taxon>Fabales</taxon>
        <taxon>Fabaceae</taxon>
        <taxon>Papilionoideae</taxon>
        <taxon>50 kb inversion clade</taxon>
        <taxon>NPAAA clade</taxon>
        <taxon>Hologalegina</taxon>
        <taxon>IRL clade</taxon>
        <taxon>Trifolieae</taxon>
        <taxon>Trifolium</taxon>
    </lineage>
</organism>
<feature type="non-terminal residue" evidence="1">
    <location>
        <position position="46"/>
    </location>
</feature>
<name>A0A2K3MA71_TRIPR</name>
<dbReference type="Proteomes" id="UP000236291">
    <property type="component" value="Unassembled WGS sequence"/>
</dbReference>
<comment type="caution">
    <text evidence="1">The sequence shown here is derived from an EMBL/GenBank/DDBJ whole genome shotgun (WGS) entry which is preliminary data.</text>
</comment>
<proteinExistence type="predicted"/>
<dbReference type="AlphaFoldDB" id="A0A2K3MA71"/>
<reference evidence="1 2" key="2">
    <citation type="journal article" date="2017" name="Front. Plant Sci.">
        <title>Gene Classification and Mining of Molecular Markers Useful in Red Clover (Trifolium pratense) Breeding.</title>
        <authorList>
            <person name="Istvanek J."/>
            <person name="Dluhosova J."/>
            <person name="Dluhos P."/>
            <person name="Patkova L."/>
            <person name="Nedelnik J."/>
            <person name="Repkova J."/>
        </authorList>
    </citation>
    <scope>NUCLEOTIDE SEQUENCE [LARGE SCALE GENOMIC DNA]</scope>
    <source>
        <strain evidence="2">cv. Tatra</strain>
        <tissue evidence="1">Young leaves</tissue>
    </source>
</reference>
<gene>
    <name evidence="1" type="ORF">L195_g043775</name>
</gene>
<reference evidence="1 2" key="1">
    <citation type="journal article" date="2014" name="Am. J. Bot.">
        <title>Genome assembly and annotation for red clover (Trifolium pratense; Fabaceae).</title>
        <authorList>
            <person name="Istvanek J."/>
            <person name="Jaros M."/>
            <person name="Krenek A."/>
            <person name="Repkova J."/>
        </authorList>
    </citation>
    <scope>NUCLEOTIDE SEQUENCE [LARGE SCALE GENOMIC DNA]</scope>
    <source>
        <strain evidence="2">cv. Tatra</strain>
        <tissue evidence="1">Young leaves</tissue>
    </source>
</reference>
<accession>A0A2K3MA71</accession>